<keyword evidence="1" id="KW-1133">Transmembrane helix</keyword>
<dbReference type="PANTHER" id="PTHR47049">
    <property type="entry name" value="PIEZO-TYPE MECHANOSENSITIVE ION CHANNEL HOMOLOG"/>
    <property type="match status" value="1"/>
</dbReference>
<dbReference type="EMBL" id="JAWJWF010000049">
    <property type="protein sequence ID" value="KAK6619392.1"/>
    <property type="molecule type" value="Genomic_DNA"/>
</dbReference>
<keyword evidence="1" id="KW-0812">Transmembrane</keyword>
<keyword evidence="1" id="KW-0472">Membrane</keyword>
<dbReference type="PANTHER" id="PTHR47049:SF2">
    <property type="entry name" value="PIEZO-TYPE MECHANOSENSITIVE ION CHANNEL HOMOLOG"/>
    <property type="match status" value="1"/>
</dbReference>
<dbReference type="Proteomes" id="UP001359485">
    <property type="component" value="Unassembled WGS sequence"/>
</dbReference>
<comment type="caution">
    <text evidence="3">The sequence shown here is derived from an EMBL/GenBank/DDBJ whole genome shotgun (WGS) entry which is preliminary data.</text>
</comment>
<evidence type="ECO:0000259" key="2">
    <source>
        <dbReference type="Pfam" id="PF24874"/>
    </source>
</evidence>
<dbReference type="Pfam" id="PF24874">
    <property type="entry name" value="Piezo_THU9_anchor"/>
    <property type="match status" value="1"/>
</dbReference>
<evidence type="ECO:0000313" key="4">
    <source>
        <dbReference type="Proteomes" id="UP001359485"/>
    </source>
</evidence>
<reference evidence="3 4" key="1">
    <citation type="submission" date="2023-09" db="EMBL/GenBank/DDBJ databases">
        <title>Genomes of two closely related lineages of the louse Polyplax serrata with different host specificities.</title>
        <authorList>
            <person name="Martinu J."/>
            <person name="Tarabai H."/>
            <person name="Stefka J."/>
            <person name="Hypsa V."/>
        </authorList>
    </citation>
    <scope>NUCLEOTIDE SEQUENCE [LARGE SCALE GENOMIC DNA]</scope>
    <source>
        <strain evidence="3">98ZLc_SE</strain>
    </source>
</reference>
<sequence length="252" mass="29268">MLRQELIREFRRFHLTNGTITTNRSSLSLSNGHDTDRLEEALHYRYSPQATFDKFPTYFNEARVDYCSTTKNFFSQLLDTGCRISADIYAYNTYQHLVLFMAVPFLFELRALMDWIWTDTSMTLSDWLKMEDIFAQIFQLKCQRRAEAEYPLPRGERKSPLSKYLLGGAGLFMIIAIIWFPLVLFALGNTVGESNIPYDVTISLRIGAYQYLAVDSSEFHRCDEELMFLPVSYCSFLSEFKAQKSSVVAKFV</sequence>
<dbReference type="InterPro" id="IPR056770">
    <property type="entry name" value="Piezo_THU9_anchor"/>
</dbReference>
<protein>
    <recommendedName>
        <fullName evidence="2">Piezo THU9 and anchor domain-containing protein</fullName>
    </recommendedName>
</protein>
<keyword evidence="4" id="KW-1185">Reference proteome</keyword>
<feature type="transmembrane region" description="Helical" evidence="1">
    <location>
        <begin position="164"/>
        <end position="187"/>
    </location>
</feature>
<proteinExistence type="predicted"/>
<evidence type="ECO:0000256" key="1">
    <source>
        <dbReference type="SAM" id="Phobius"/>
    </source>
</evidence>
<evidence type="ECO:0000313" key="3">
    <source>
        <dbReference type="EMBL" id="KAK6619392.1"/>
    </source>
</evidence>
<feature type="domain" description="Piezo THU9 and anchor" evidence="2">
    <location>
        <begin position="92"/>
        <end position="186"/>
    </location>
</feature>
<dbReference type="InterPro" id="IPR027272">
    <property type="entry name" value="Piezo"/>
</dbReference>
<name>A0ABR1AHG1_POLSC</name>
<gene>
    <name evidence="3" type="ORF">RUM44_003774</name>
</gene>
<accession>A0ABR1AHG1</accession>
<organism evidence="3 4">
    <name type="scientific">Polyplax serrata</name>
    <name type="common">Common mouse louse</name>
    <dbReference type="NCBI Taxonomy" id="468196"/>
    <lineage>
        <taxon>Eukaryota</taxon>
        <taxon>Metazoa</taxon>
        <taxon>Ecdysozoa</taxon>
        <taxon>Arthropoda</taxon>
        <taxon>Hexapoda</taxon>
        <taxon>Insecta</taxon>
        <taxon>Pterygota</taxon>
        <taxon>Neoptera</taxon>
        <taxon>Paraneoptera</taxon>
        <taxon>Psocodea</taxon>
        <taxon>Troctomorpha</taxon>
        <taxon>Phthiraptera</taxon>
        <taxon>Anoplura</taxon>
        <taxon>Polyplacidae</taxon>
        <taxon>Polyplax</taxon>
    </lineage>
</organism>